<organism evidence="1 2">
    <name type="scientific">Acer negundo</name>
    <name type="common">Box elder</name>
    <dbReference type="NCBI Taxonomy" id="4023"/>
    <lineage>
        <taxon>Eukaryota</taxon>
        <taxon>Viridiplantae</taxon>
        <taxon>Streptophyta</taxon>
        <taxon>Embryophyta</taxon>
        <taxon>Tracheophyta</taxon>
        <taxon>Spermatophyta</taxon>
        <taxon>Magnoliopsida</taxon>
        <taxon>eudicotyledons</taxon>
        <taxon>Gunneridae</taxon>
        <taxon>Pentapetalae</taxon>
        <taxon>rosids</taxon>
        <taxon>malvids</taxon>
        <taxon>Sapindales</taxon>
        <taxon>Sapindaceae</taxon>
        <taxon>Hippocastanoideae</taxon>
        <taxon>Acereae</taxon>
        <taxon>Acer</taxon>
    </lineage>
</organism>
<accession>A0AAD5P2V7</accession>
<evidence type="ECO:0000313" key="2">
    <source>
        <dbReference type="Proteomes" id="UP001064489"/>
    </source>
</evidence>
<dbReference type="AlphaFoldDB" id="A0AAD5P2V7"/>
<comment type="caution">
    <text evidence="1">The sequence shown here is derived from an EMBL/GenBank/DDBJ whole genome shotgun (WGS) entry which is preliminary data.</text>
</comment>
<dbReference type="EMBL" id="JAJSOW010000002">
    <property type="protein sequence ID" value="KAI9197973.1"/>
    <property type="molecule type" value="Genomic_DNA"/>
</dbReference>
<gene>
    <name evidence="1" type="ORF">LWI28_007804</name>
</gene>
<sequence>MLVTVDNGEIKLELETLFKASAYILGTTGSSIVYKAVLGDGTALAATFLQKFPFAIRRKSGVLNRVADALSRRASLLVTLAHEIVWFDCLKELYVDDEDFKEI</sequence>
<protein>
    <submittedName>
        <fullName evidence="1">Uncharacterized protein</fullName>
    </submittedName>
</protein>
<dbReference type="Proteomes" id="UP001064489">
    <property type="component" value="Chromosome 13"/>
</dbReference>
<proteinExistence type="predicted"/>
<name>A0AAD5P2V7_ACENE</name>
<reference evidence="1 2" key="1">
    <citation type="journal article" date="2022" name="Plant J.">
        <title>Strategies of tolerance reflected in two North American maple genomes.</title>
        <authorList>
            <person name="McEvoy S.L."/>
            <person name="Sezen U.U."/>
            <person name="Trouern-Trend A."/>
            <person name="McMahon S.M."/>
            <person name="Schaberg P.G."/>
            <person name="Yang J."/>
            <person name="Wegrzyn J.L."/>
            <person name="Swenson N.G."/>
        </authorList>
    </citation>
    <scope>NUCLEOTIDE SEQUENCE [LARGE SCALE GENOMIC DNA]</scope>
    <source>
        <strain evidence="1">91603</strain>
    </source>
</reference>
<keyword evidence="2" id="KW-1185">Reference proteome</keyword>
<evidence type="ECO:0000313" key="1">
    <source>
        <dbReference type="EMBL" id="KAI9197973.1"/>
    </source>
</evidence>